<dbReference type="PANTHER" id="PTHR42829">
    <property type="entry name" value="NADH-UBIQUINONE OXIDOREDUCTASE CHAIN 5"/>
    <property type="match status" value="1"/>
</dbReference>
<accession>A0A927PGD9</accession>
<evidence type="ECO:0000256" key="4">
    <source>
        <dbReference type="ARBA" id="ARBA00023136"/>
    </source>
</evidence>
<dbReference type="GO" id="GO:0003954">
    <property type="term" value="F:NADH dehydrogenase activity"/>
    <property type="evidence" value="ECO:0007669"/>
    <property type="project" value="TreeGrafter"/>
</dbReference>
<keyword evidence="4 6" id="KW-0472">Membrane</keyword>
<feature type="transmembrane region" description="Helical" evidence="6">
    <location>
        <begin position="261"/>
        <end position="286"/>
    </location>
</feature>
<dbReference type="GO" id="GO:0016020">
    <property type="term" value="C:membrane"/>
    <property type="evidence" value="ECO:0007669"/>
    <property type="project" value="UniProtKB-SubCell"/>
</dbReference>
<sequence>MSAALLALVLLPASGGMFLLLGRHRFDRGAVPLALVLGVAGVFLAGTAAVTRASLSVPFLSSGGRAVVDGADVGLAVDGLSAVLTVTVAAVALVVSVFAAADHEARSSRARFFGYWLLFVAAMQLTVTATTFPALLVGWELMGATSYALIGFRWRAAGKTAAGTTALLTTRATDLGLYVAAGAVLAGSGSLSLDLVGLGSPWLGVASTGVVLAALGKSAQLPFSGWLSAAMQGPSPVSALLHSATMVAAGGYLLLRLHDGLAGPATVVVVWAGASTALVLGAVAVAQTDLKQLLAASTAAQMGFVVLGAGAAAAGSDAGLLGGAEHLTAHAAVKAGLFVAAGAWLSTLGTKQLAGLRGAARRTPAVGVAAVACAAVLAGIPPLSLWTTKDEVLAGVQAAGLPAGTVLHVVALTAGALSAAYAAKIVALVLAPWRGPSAQRVSAATTVAALVLAASAVALGAVALPAVRDAAADLLGVPPGQGPGVGALVLSGSLALVVGAVVLARPAVAGAFERTSLAPWLGTLALLRAVGRGALGLARAADRTDRSLDHGVMALSAGVLATARIVEIADVRGIDGAVEGAAVGTVGAARRTAVLDDRVLDGAVRRVAGTAGHLGVLARRPQTGLLHQYYAQAAVGVGVLFLVLLIVR</sequence>
<evidence type="ECO:0000256" key="1">
    <source>
        <dbReference type="ARBA" id="ARBA00004127"/>
    </source>
</evidence>
<feature type="transmembrane region" description="Helical" evidence="6">
    <location>
        <begin position="175"/>
        <end position="193"/>
    </location>
</feature>
<feature type="transmembrane region" description="Helical" evidence="6">
    <location>
        <begin position="113"/>
        <end position="137"/>
    </location>
</feature>
<evidence type="ECO:0000256" key="2">
    <source>
        <dbReference type="ARBA" id="ARBA00022692"/>
    </source>
</evidence>
<name>A0A927PGD9_9MICO</name>
<dbReference type="InterPro" id="IPR003945">
    <property type="entry name" value="NU5C-like"/>
</dbReference>
<keyword evidence="9" id="KW-1185">Reference proteome</keyword>
<dbReference type="GO" id="GO:0008137">
    <property type="term" value="F:NADH dehydrogenase (ubiquinone) activity"/>
    <property type="evidence" value="ECO:0007669"/>
    <property type="project" value="InterPro"/>
</dbReference>
<evidence type="ECO:0000256" key="6">
    <source>
        <dbReference type="SAM" id="Phobius"/>
    </source>
</evidence>
<dbReference type="EMBL" id="JACYHB010000014">
    <property type="protein sequence ID" value="MBD8080374.1"/>
    <property type="molecule type" value="Genomic_DNA"/>
</dbReference>
<dbReference type="Proteomes" id="UP000610846">
    <property type="component" value="Unassembled WGS sequence"/>
</dbReference>
<proteinExistence type="predicted"/>
<feature type="transmembrane region" description="Helical" evidence="6">
    <location>
        <begin position="443"/>
        <end position="464"/>
    </location>
</feature>
<keyword evidence="2 5" id="KW-0812">Transmembrane</keyword>
<feature type="transmembrane region" description="Helical" evidence="6">
    <location>
        <begin position="629"/>
        <end position="647"/>
    </location>
</feature>
<dbReference type="InterPro" id="IPR001750">
    <property type="entry name" value="ND/Mrp_TM"/>
</dbReference>
<evidence type="ECO:0000313" key="9">
    <source>
        <dbReference type="Proteomes" id="UP000610846"/>
    </source>
</evidence>
<evidence type="ECO:0000256" key="5">
    <source>
        <dbReference type="RuleBase" id="RU000320"/>
    </source>
</evidence>
<dbReference type="Pfam" id="PF00361">
    <property type="entry name" value="Proton_antipo_M"/>
    <property type="match status" value="1"/>
</dbReference>
<keyword evidence="3 6" id="KW-1133">Transmembrane helix</keyword>
<evidence type="ECO:0000256" key="3">
    <source>
        <dbReference type="ARBA" id="ARBA00022989"/>
    </source>
</evidence>
<reference evidence="8" key="1">
    <citation type="journal article" date="2018" name="Curr. Microbiol.">
        <title>Cellulosimicrobium arenosum sp. nov., Isolated from Marine Sediment Sand.</title>
        <authorList>
            <person name="Oh M."/>
            <person name="Kim J.H."/>
            <person name="Yoon J.H."/>
            <person name="Schumann P."/>
            <person name="Kim W."/>
        </authorList>
    </citation>
    <scope>NUCLEOTIDE SEQUENCE</scope>
    <source>
        <strain evidence="8">KCTC 49039</strain>
    </source>
</reference>
<feature type="transmembrane region" description="Helical" evidence="6">
    <location>
        <begin position="75"/>
        <end position="101"/>
    </location>
</feature>
<reference evidence="8" key="2">
    <citation type="submission" date="2020-09" db="EMBL/GenBank/DDBJ databases">
        <authorList>
            <person name="Yu Y."/>
        </authorList>
    </citation>
    <scope>NUCLEOTIDE SEQUENCE</scope>
    <source>
        <strain evidence="8">KCTC 49039</strain>
    </source>
</reference>
<dbReference type="RefSeq" id="WP_191829950.1">
    <property type="nucleotide sequence ID" value="NZ_JACYHB010000014.1"/>
</dbReference>
<feature type="transmembrane region" description="Helical" evidence="6">
    <location>
        <begin position="293"/>
        <end position="315"/>
    </location>
</feature>
<evidence type="ECO:0000259" key="7">
    <source>
        <dbReference type="Pfam" id="PF00361"/>
    </source>
</evidence>
<feature type="transmembrane region" description="Helical" evidence="6">
    <location>
        <begin position="327"/>
        <end position="345"/>
    </location>
</feature>
<organism evidence="8 9">
    <name type="scientific">Cellulosimicrobium arenosum</name>
    <dbReference type="NCBI Taxonomy" id="2708133"/>
    <lineage>
        <taxon>Bacteria</taxon>
        <taxon>Bacillati</taxon>
        <taxon>Actinomycetota</taxon>
        <taxon>Actinomycetes</taxon>
        <taxon>Micrococcales</taxon>
        <taxon>Promicromonosporaceae</taxon>
        <taxon>Cellulosimicrobium</taxon>
    </lineage>
</organism>
<feature type="transmembrane region" description="Helical" evidence="6">
    <location>
        <begin position="31"/>
        <end position="55"/>
    </location>
</feature>
<dbReference type="AlphaFoldDB" id="A0A927PGD9"/>
<dbReference type="GO" id="GO:0015990">
    <property type="term" value="P:electron transport coupled proton transport"/>
    <property type="evidence" value="ECO:0007669"/>
    <property type="project" value="TreeGrafter"/>
</dbReference>
<comment type="subcellular location">
    <subcellularLocation>
        <location evidence="1">Endomembrane system</location>
        <topology evidence="1">Multi-pass membrane protein</topology>
    </subcellularLocation>
    <subcellularLocation>
        <location evidence="5">Membrane</location>
        <topology evidence="5">Multi-pass membrane protein</topology>
    </subcellularLocation>
</comment>
<comment type="caution">
    <text evidence="8">The sequence shown here is derived from an EMBL/GenBank/DDBJ whole genome shotgun (WGS) entry which is preliminary data.</text>
</comment>
<dbReference type="PANTHER" id="PTHR42829:SF2">
    <property type="entry name" value="NADH-UBIQUINONE OXIDOREDUCTASE CHAIN 5"/>
    <property type="match status" value="1"/>
</dbReference>
<gene>
    <name evidence="8" type="ORF">IF651_15060</name>
</gene>
<dbReference type="GO" id="GO:0012505">
    <property type="term" value="C:endomembrane system"/>
    <property type="evidence" value="ECO:0007669"/>
    <property type="project" value="UniProtKB-SubCell"/>
</dbReference>
<feature type="transmembrane region" description="Helical" evidence="6">
    <location>
        <begin position="365"/>
        <end position="386"/>
    </location>
</feature>
<dbReference type="GO" id="GO:0042773">
    <property type="term" value="P:ATP synthesis coupled electron transport"/>
    <property type="evidence" value="ECO:0007669"/>
    <property type="project" value="InterPro"/>
</dbReference>
<evidence type="ECO:0000313" key="8">
    <source>
        <dbReference type="EMBL" id="MBD8080374.1"/>
    </source>
</evidence>
<feature type="domain" description="NADH:quinone oxidoreductase/Mrp antiporter transmembrane" evidence="7">
    <location>
        <begin position="134"/>
        <end position="410"/>
    </location>
</feature>
<dbReference type="Gene3D" id="1.20.5.2700">
    <property type="match status" value="1"/>
</dbReference>
<feature type="transmembrane region" description="Helical" evidence="6">
    <location>
        <begin position="406"/>
        <end position="431"/>
    </location>
</feature>
<feature type="transmembrane region" description="Helical" evidence="6">
    <location>
        <begin position="484"/>
        <end position="504"/>
    </location>
</feature>
<protein>
    <submittedName>
        <fullName evidence="8">NADH-quinone oxidoreductase subunit L</fullName>
    </submittedName>
</protein>
<dbReference type="PRINTS" id="PR01434">
    <property type="entry name" value="NADHDHGNASE5"/>
</dbReference>